<evidence type="ECO:0000313" key="2">
    <source>
        <dbReference type="Proteomes" id="UP000199515"/>
    </source>
</evidence>
<accession>A0A1H3SV12</accession>
<dbReference type="RefSeq" id="WP_091299816.1">
    <property type="nucleotide sequence ID" value="NZ_FNON01000015.1"/>
</dbReference>
<name>A0A1H3SV12_9PSEU</name>
<dbReference type="EMBL" id="FNON01000015">
    <property type="protein sequence ID" value="SDZ41488.1"/>
    <property type="molecule type" value="Genomic_DNA"/>
</dbReference>
<proteinExistence type="predicted"/>
<reference evidence="1 2" key="1">
    <citation type="submission" date="2016-10" db="EMBL/GenBank/DDBJ databases">
        <authorList>
            <person name="de Groot N.N."/>
        </authorList>
    </citation>
    <scope>NUCLEOTIDE SEQUENCE [LARGE SCALE GENOMIC DNA]</scope>
    <source>
        <strain evidence="1 2">CPCC 202699</strain>
    </source>
</reference>
<dbReference type="AlphaFoldDB" id="A0A1H3SV12"/>
<organism evidence="1 2">
    <name type="scientific">Amycolatopsis xylanica</name>
    <dbReference type="NCBI Taxonomy" id="589385"/>
    <lineage>
        <taxon>Bacteria</taxon>
        <taxon>Bacillati</taxon>
        <taxon>Actinomycetota</taxon>
        <taxon>Actinomycetes</taxon>
        <taxon>Pseudonocardiales</taxon>
        <taxon>Pseudonocardiaceae</taxon>
        <taxon>Amycolatopsis</taxon>
    </lineage>
</organism>
<sequence length="226" mass="25025">MSALPGELLPDFVSDAYHGTAAVDAGLARLGLRREDLYVAVRKGVEERGLVTEFDPSTADGLRDWMARVRELRRLYHRKGWTPENRANAPFMVSPDGDVYVGVMQGNEHTGNPDGRLESYHEIGSVNANLTAHNDLVGMAIPGIDEYLGLGKAEVAKTWFVVTRYEEDKTGERRVHLEVSQPAPTSQGQKITSWAKRLCLEPIGFKPVVRVDTPAREGALVTVEMR</sequence>
<gene>
    <name evidence="1" type="ORF">SAMN05421504_115137</name>
</gene>
<dbReference type="Proteomes" id="UP000199515">
    <property type="component" value="Unassembled WGS sequence"/>
</dbReference>
<dbReference type="OrthoDB" id="3697398at2"/>
<keyword evidence="2" id="KW-1185">Reference proteome</keyword>
<evidence type="ECO:0000313" key="1">
    <source>
        <dbReference type="EMBL" id="SDZ41488.1"/>
    </source>
</evidence>
<protein>
    <submittedName>
        <fullName evidence="1">Uncharacterized protein</fullName>
    </submittedName>
</protein>